<feature type="compositionally biased region" description="Polar residues" evidence="3">
    <location>
        <begin position="227"/>
        <end position="243"/>
    </location>
</feature>
<organism evidence="5 6">
    <name type="scientific">Polyplosphaeria fusca</name>
    <dbReference type="NCBI Taxonomy" id="682080"/>
    <lineage>
        <taxon>Eukaryota</taxon>
        <taxon>Fungi</taxon>
        <taxon>Dikarya</taxon>
        <taxon>Ascomycota</taxon>
        <taxon>Pezizomycotina</taxon>
        <taxon>Dothideomycetes</taxon>
        <taxon>Pleosporomycetidae</taxon>
        <taxon>Pleosporales</taxon>
        <taxon>Tetraplosphaeriaceae</taxon>
        <taxon>Polyplosphaeria</taxon>
    </lineage>
</organism>
<proteinExistence type="predicted"/>
<keyword evidence="1 2" id="KW-0694">RNA-binding</keyword>
<dbReference type="Pfam" id="PF00076">
    <property type="entry name" value="RRM_1"/>
    <property type="match status" value="1"/>
</dbReference>
<sequence>MSMDNGKLDKALDDIVMSNNPSGGRGRRGGRQNRGNRGNRRGGDAPVGGVAKPQRNNRRGQAQSGQNNQGAPAKSKEGKIMITQLPKDIEQSQLQDYFIAHNNIGKPKKTFMHYGPNQNFSGAATIIFHKQEQAAEAVEALRSVKLDGRNIMVELIVSPDAAPVVQPTPIAERITNTAKKAHPKPASDKKPARGGGRGRGRGRARGNARESRKTIEELDAEMEDWVTENNVGGDSGMVTNGNSEAAGGNQDEEMI</sequence>
<evidence type="ECO:0000313" key="6">
    <source>
        <dbReference type="Proteomes" id="UP000799444"/>
    </source>
</evidence>
<feature type="compositionally biased region" description="Low complexity" evidence="3">
    <location>
        <begin position="59"/>
        <end position="73"/>
    </location>
</feature>
<dbReference type="SUPFAM" id="SSF54928">
    <property type="entry name" value="RNA-binding domain, RBD"/>
    <property type="match status" value="1"/>
</dbReference>
<protein>
    <recommendedName>
        <fullName evidence="4">RRM domain-containing protein</fullName>
    </recommendedName>
</protein>
<evidence type="ECO:0000259" key="4">
    <source>
        <dbReference type="PROSITE" id="PS50102"/>
    </source>
</evidence>
<name>A0A9P4RB84_9PLEO</name>
<feature type="compositionally biased region" description="Basic and acidic residues" evidence="3">
    <location>
        <begin position="1"/>
        <end position="13"/>
    </location>
</feature>
<evidence type="ECO:0000256" key="3">
    <source>
        <dbReference type="SAM" id="MobiDB-lite"/>
    </source>
</evidence>
<comment type="caution">
    <text evidence="5">The sequence shown here is derived from an EMBL/GenBank/DDBJ whole genome shotgun (WGS) entry which is preliminary data.</text>
</comment>
<dbReference type="InterPro" id="IPR051229">
    <property type="entry name" value="ALYREF_mRNA_export"/>
</dbReference>
<accession>A0A9P4RB84</accession>
<dbReference type="InterPro" id="IPR035979">
    <property type="entry name" value="RBD_domain_sf"/>
</dbReference>
<feature type="region of interest" description="Disordered" evidence="3">
    <location>
        <begin position="174"/>
        <end position="255"/>
    </location>
</feature>
<feature type="region of interest" description="Disordered" evidence="3">
    <location>
        <begin position="1"/>
        <end position="76"/>
    </location>
</feature>
<dbReference type="AlphaFoldDB" id="A0A9P4RB84"/>
<feature type="domain" description="RRM" evidence="4">
    <location>
        <begin position="78"/>
        <end position="158"/>
    </location>
</feature>
<gene>
    <name evidence="5" type="ORF">EJ04DRAFT_548764</name>
</gene>
<reference evidence="5" key="1">
    <citation type="journal article" date="2020" name="Stud. Mycol.">
        <title>101 Dothideomycetes genomes: a test case for predicting lifestyles and emergence of pathogens.</title>
        <authorList>
            <person name="Haridas S."/>
            <person name="Albert R."/>
            <person name="Binder M."/>
            <person name="Bloem J."/>
            <person name="Labutti K."/>
            <person name="Salamov A."/>
            <person name="Andreopoulos B."/>
            <person name="Baker S."/>
            <person name="Barry K."/>
            <person name="Bills G."/>
            <person name="Bluhm B."/>
            <person name="Cannon C."/>
            <person name="Castanera R."/>
            <person name="Culley D."/>
            <person name="Daum C."/>
            <person name="Ezra D."/>
            <person name="Gonzalez J."/>
            <person name="Henrissat B."/>
            <person name="Kuo A."/>
            <person name="Liang C."/>
            <person name="Lipzen A."/>
            <person name="Lutzoni F."/>
            <person name="Magnuson J."/>
            <person name="Mondo S."/>
            <person name="Nolan M."/>
            <person name="Ohm R."/>
            <person name="Pangilinan J."/>
            <person name="Park H.-J."/>
            <person name="Ramirez L."/>
            <person name="Alfaro M."/>
            <person name="Sun H."/>
            <person name="Tritt A."/>
            <person name="Yoshinaga Y."/>
            <person name="Zwiers L.-H."/>
            <person name="Turgeon B."/>
            <person name="Goodwin S."/>
            <person name="Spatafora J."/>
            <person name="Crous P."/>
            <person name="Grigoriev I."/>
        </authorList>
    </citation>
    <scope>NUCLEOTIDE SEQUENCE</scope>
    <source>
        <strain evidence="5">CBS 125425</strain>
    </source>
</reference>
<evidence type="ECO:0000313" key="5">
    <source>
        <dbReference type="EMBL" id="KAF2739836.1"/>
    </source>
</evidence>
<dbReference type="EMBL" id="ML996102">
    <property type="protein sequence ID" value="KAF2739836.1"/>
    <property type="molecule type" value="Genomic_DNA"/>
</dbReference>
<keyword evidence="6" id="KW-1185">Reference proteome</keyword>
<feature type="compositionally biased region" description="Acidic residues" evidence="3">
    <location>
        <begin position="217"/>
        <end position="226"/>
    </location>
</feature>
<dbReference type="Proteomes" id="UP000799444">
    <property type="component" value="Unassembled WGS sequence"/>
</dbReference>
<dbReference type="InterPro" id="IPR000504">
    <property type="entry name" value="RRM_dom"/>
</dbReference>
<evidence type="ECO:0000256" key="2">
    <source>
        <dbReference type="PROSITE-ProRule" id="PRU00176"/>
    </source>
</evidence>
<feature type="compositionally biased region" description="Basic and acidic residues" evidence="3">
    <location>
        <begin position="207"/>
        <end position="216"/>
    </location>
</feature>
<dbReference type="GO" id="GO:0005634">
    <property type="term" value="C:nucleus"/>
    <property type="evidence" value="ECO:0007669"/>
    <property type="project" value="TreeGrafter"/>
</dbReference>
<evidence type="ECO:0000256" key="1">
    <source>
        <dbReference type="ARBA" id="ARBA00022884"/>
    </source>
</evidence>
<dbReference type="InterPro" id="IPR012677">
    <property type="entry name" value="Nucleotide-bd_a/b_plait_sf"/>
</dbReference>
<feature type="compositionally biased region" description="Basic residues" evidence="3">
    <location>
        <begin position="196"/>
        <end position="206"/>
    </location>
</feature>
<dbReference type="Gene3D" id="3.30.70.330">
    <property type="match status" value="1"/>
</dbReference>
<dbReference type="GO" id="GO:0003729">
    <property type="term" value="F:mRNA binding"/>
    <property type="evidence" value="ECO:0007669"/>
    <property type="project" value="TreeGrafter"/>
</dbReference>
<dbReference type="SMART" id="SM00360">
    <property type="entry name" value="RRM"/>
    <property type="match status" value="1"/>
</dbReference>
<dbReference type="PROSITE" id="PS50102">
    <property type="entry name" value="RRM"/>
    <property type="match status" value="1"/>
</dbReference>
<dbReference type="PANTHER" id="PTHR19965:SF35">
    <property type="entry name" value="RNA ANNEALING PROTEIN YRA1"/>
    <property type="match status" value="1"/>
</dbReference>
<dbReference type="OrthoDB" id="346839at2759"/>
<dbReference type="PANTHER" id="PTHR19965">
    <property type="entry name" value="RNA AND EXPORT FACTOR BINDING PROTEIN"/>
    <property type="match status" value="1"/>
</dbReference>